<keyword evidence="2" id="KW-1277">Toxin-antitoxin system</keyword>
<comment type="caution">
    <text evidence="3">The sequence shown here is derived from an EMBL/GenBank/DDBJ whole genome shotgun (WGS) entry which is preliminary data.</text>
</comment>
<organism evidence="3 4">
    <name type="scientific">Candidatus Aveggerthella stercoripullorum</name>
    <dbReference type="NCBI Taxonomy" id="2840688"/>
    <lineage>
        <taxon>Bacteria</taxon>
        <taxon>Bacillati</taxon>
        <taxon>Actinomycetota</taxon>
        <taxon>Coriobacteriia</taxon>
        <taxon>Eggerthellales</taxon>
        <taxon>Eggerthellaceae</taxon>
        <taxon>Eggerthellaceae incertae sedis</taxon>
        <taxon>Candidatus Aveggerthella</taxon>
    </lineage>
</organism>
<evidence type="ECO:0000313" key="4">
    <source>
        <dbReference type="Proteomes" id="UP000824261"/>
    </source>
</evidence>
<name>A0A9D0ZYW0_9ACTN</name>
<dbReference type="AlphaFoldDB" id="A0A9D0ZYW0"/>
<evidence type="ECO:0000256" key="2">
    <source>
        <dbReference type="ARBA" id="ARBA00022649"/>
    </source>
</evidence>
<proteinExistence type="inferred from homology"/>
<reference evidence="3" key="1">
    <citation type="submission" date="2020-10" db="EMBL/GenBank/DDBJ databases">
        <authorList>
            <person name="Gilroy R."/>
        </authorList>
    </citation>
    <scope>NUCLEOTIDE SEQUENCE</scope>
    <source>
        <strain evidence="3">ChiGjej1B1-2707</strain>
    </source>
</reference>
<evidence type="ECO:0000256" key="1">
    <source>
        <dbReference type="ARBA" id="ARBA00006226"/>
    </source>
</evidence>
<sequence>MLKPEYRPRAAYDIESIVFYLGYVLESPRAAESWYADFKQAIERLCAFPELGRVFEDDRLDTVTRRTYLVGSYRLFYSQHEEKLVVWRVLHTAQDIDDYAVLDCEP</sequence>
<comment type="similarity">
    <text evidence="1">Belongs to the RelE toxin family.</text>
</comment>
<dbReference type="InterPro" id="IPR051803">
    <property type="entry name" value="TA_system_RelE-like_toxin"/>
</dbReference>
<accession>A0A9D0ZYW0</accession>
<dbReference type="InterPro" id="IPR035093">
    <property type="entry name" value="RelE/ParE_toxin_dom_sf"/>
</dbReference>
<evidence type="ECO:0000313" key="3">
    <source>
        <dbReference type="EMBL" id="HIR00700.1"/>
    </source>
</evidence>
<dbReference type="Pfam" id="PF05016">
    <property type="entry name" value="ParE_toxin"/>
    <property type="match status" value="1"/>
</dbReference>
<dbReference type="Gene3D" id="3.30.2310.20">
    <property type="entry name" value="RelE-like"/>
    <property type="match status" value="1"/>
</dbReference>
<dbReference type="InterPro" id="IPR007712">
    <property type="entry name" value="RelE/ParE_toxin"/>
</dbReference>
<gene>
    <name evidence="3" type="ORF">IAA69_00255</name>
</gene>
<dbReference type="Proteomes" id="UP000824261">
    <property type="component" value="Unassembled WGS sequence"/>
</dbReference>
<protein>
    <submittedName>
        <fullName evidence="3">Type II toxin-antitoxin system RelE/ParE family toxin</fullName>
    </submittedName>
</protein>
<dbReference type="PANTHER" id="PTHR33755">
    <property type="entry name" value="TOXIN PARE1-RELATED"/>
    <property type="match status" value="1"/>
</dbReference>
<dbReference type="EMBL" id="DVGB01000003">
    <property type="protein sequence ID" value="HIR00700.1"/>
    <property type="molecule type" value="Genomic_DNA"/>
</dbReference>
<reference evidence="3" key="2">
    <citation type="journal article" date="2021" name="PeerJ">
        <title>Extensive microbial diversity within the chicken gut microbiome revealed by metagenomics and culture.</title>
        <authorList>
            <person name="Gilroy R."/>
            <person name="Ravi A."/>
            <person name="Getino M."/>
            <person name="Pursley I."/>
            <person name="Horton D.L."/>
            <person name="Alikhan N.F."/>
            <person name="Baker D."/>
            <person name="Gharbi K."/>
            <person name="Hall N."/>
            <person name="Watson M."/>
            <person name="Adriaenssens E.M."/>
            <person name="Foster-Nyarko E."/>
            <person name="Jarju S."/>
            <person name="Secka A."/>
            <person name="Antonio M."/>
            <person name="Oren A."/>
            <person name="Chaudhuri R.R."/>
            <person name="La Ragione R."/>
            <person name="Hildebrand F."/>
            <person name="Pallen M.J."/>
        </authorList>
    </citation>
    <scope>NUCLEOTIDE SEQUENCE</scope>
    <source>
        <strain evidence="3">ChiGjej1B1-2707</strain>
    </source>
</reference>